<dbReference type="AlphaFoldDB" id="A0A9D2NUB4"/>
<comment type="caution">
    <text evidence="1">The sequence shown here is derived from an EMBL/GenBank/DDBJ whole genome shotgun (WGS) entry which is preliminary data.</text>
</comment>
<proteinExistence type="predicted"/>
<gene>
    <name evidence="1" type="ORF">H9757_01135</name>
</gene>
<reference evidence="1" key="1">
    <citation type="journal article" date="2021" name="PeerJ">
        <title>Extensive microbial diversity within the chicken gut microbiome revealed by metagenomics and culture.</title>
        <authorList>
            <person name="Gilroy R."/>
            <person name="Ravi A."/>
            <person name="Getino M."/>
            <person name="Pursley I."/>
            <person name="Horton D.L."/>
            <person name="Alikhan N.F."/>
            <person name="Baker D."/>
            <person name="Gharbi K."/>
            <person name="Hall N."/>
            <person name="Watson M."/>
            <person name="Adriaenssens E.M."/>
            <person name="Foster-Nyarko E."/>
            <person name="Jarju S."/>
            <person name="Secka A."/>
            <person name="Antonio M."/>
            <person name="Oren A."/>
            <person name="Chaudhuri R.R."/>
            <person name="La Ragione R."/>
            <person name="Hildebrand F."/>
            <person name="Pallen M.J."/>
        </authorList>
    </citation>
    <scope>NUCLEOTIDE SEQUENCE</scope>
    <source>
        <strain evidence="1">ChiGjej1B1-1692</strain>
    </source>
</reference>
<dbReference type="EMBL" id="DWWK01000014">
    <property type="protein sequence ID" value="HJC37661.1"/>
    <property type="molecule type" value="Genomic_DNA"/>
</dbReference>
<reference evidence="1" key="2">
    <citation type="submission" date="2021-04" db="EMBL/GenBank/DDBJ databases">
        <authorList>
            <person name="Gilroy R."/>
        </authorList>
    </citation>
    <scope>NUCLEOTIDE SEQUENCE</scope>
    <source>
        <strain evidence="1">ChiGjej1B1-1692</strain>
    </source>
</reference>
<name>A0A9D2NUB4_9FIRM</name>
<evidence type="ECO:0000313" key="1">
    <source>
        <dbReference type="EMBL" id="HJC37661.1"/>
    </source>
</evidence>
<evidence type="ECO:0000313" key="2">
    <source>
        <dbReference type="Proteomes" id="UP000823894"/>
    </source>
</evidence>
<accession>A0A9D2NUB4</accession>
<sequence>MSLDKMTQSGLIHEFEDIASGPHPSKFCFVLGAGASKTSGKFSGRDDGKCAP</sequence>
<organism evidence="1 2">
    <name type="scientific">Candidatus Mediterraneibacter faecigallinarum</name>
    <dbReference type="NCBI Taxonomy" id="2838669"/>
    <lineage>
        <taxon>Bacteria</taxon>
        <taxon>Bacillati</taxon>
        <taxon>Bacillota</taxon>
        <taxon>Clostridia</taxon>
        <taxon>Lachnospirales</taxon>
        <taxon>Lachnospiraceae</taxon>
        <taxon>Mediterraneibacter</taxon>
    </lineage>
</organism>
<dbReference type="Proteomes" id="UP000823894">
    <property type="component" value="Unassembled WGS sequence"/>
</dbReference>
<protein>
    <submittedName>
        <fullName evidence="1">Uncharacterized protein</fullName>
    </submittedName>
</protein>